<accession>A0A6G7Y8Q1</accession>
<protein>
    <submittedName>
        <fullName evidence="1">AroM family protein</fullName>
    </submittedName>
</protein>
<name>A0A6G7Y8Q1_9ACTN</name>
<dbReference type="InterPro" id="IPR010843">
    <property type="entry name" value="Uncharacterised_AroM"/>
</dbReference>
<dbReference type="AlphaFoldDB" id="A0A6G7Y8Q1"/>
<sequence length="221" mass="23145">MAKMGVVTIGQAPRTDMVPEMARHWSQIDVVERGALDGMTADEIAAVPRRDGDEVLTSRLVDGTAAVFGRDLVLPLLQQRITELEASGVDAVLLVCTGEFPPFEHSKPLFTASPLLTGGARGLTQGTIGVICPLPEQQDDSVQKFAPADVATAVANPYGGSRDDFEAAAAALAGQGAELIVLDCMGYNEEHRGWARAGAGTIPVVVARSLVARLVAEAVEA</sequence>
<dbReference type="EMBL" id="CP049865">
    <property type="protein sequence ID" value="QIK73173.1"/>
    <property type="molecule type" value="Genomic_DNA"/>
</dbReference>
<reference evidence="1 2" key="1">
    <citation type="submission" date="2020-03" db="EMBL/GenBank/DDBJ databases">
        <title>Propioniciclava sp. nov., isolated from Hydrophilus acuminatus.</title>
        <authorList>
            <person name="Hyun D.-W."/>
            <person name="Bae J.-W."/>
        </authorList>
    </citation>
    <scope>NUCLEOTIDE SEQUENCE [LARGE SCALE GENOMIC DNA]</scope>
    <source>
        <strain evidence="1 2">HDW11</strain>
    </source>
</reference>
<dbReference type="Proteomes" id="UP000501058">
    <property type="component" value="Chromosome"/>
</dbReference>
<dbReference type="Pfam" id="PF07302">
    <property type="entry name" value="AroM"/>
    <property type="match status" value="1"/>
</dbReference>
<evidence type="ECO:0000313" key="2">
    <source>
        <dbReference type="Proteomes" id="UP000501058"/>
    </source>
</evidence>
<organism evidence="1 2">
    <name type="scientific">Propioniciclava coleopterorum</name>
    <dbReference type="NCBI Taxonomy" id="2714937"/>
    <lineage>
        <taxon>Bacteria</taxon>
        <taxon>Bacillati</taxon>
        <taxon>Actinomycetota</taxon>
        <taxon>Actinomycetes</taxon>
        <taxon>Propionibacteriales</taxon>
        <taxon>Propionibacteriaceae</taxon>
        <taxon>Propioniciclava</taxon>
    </lineage>
</organism>
<keyword evidence="2" id="KW-1185">Reference proteome</keyword>
<gene>
    <name evidence="1" type="ORF">G7070_14035</name>
</gene>
<dbReference type="KEGG" id="prv:G7070_14035"/>
<evidence type="ECO:0000313" key="1">
    <source>
        <dbReference type="EMBL" id="QIK73173.1"/>
    </source>
</evidence>
<proteinExistence type="predicted"/>